<dbReference type="InterPro" id="IPR035979">
    <property type="entry name" value="RBD_domain_sf"/>
</dbReference>
<proteinExistence type="predicted"/>
<dbReference type="Gene3D" id="3.30.460.10">
    <property type="entry name" value="Beta Polymerase, domain 2"/>
    <property type="match status" value="1"/>
</dbReference>
<evidence type="ECO:0000259" key="1">
    <source>
        <dbReference type="PROSITE" id="PS00028"/>
    </source>
</evidence>
<accession>A0A0N4ZT76</accession>
<dbReference type="PROSITE" id="PS00028">
    <property type="entry name" value="ZINC_FINGER_C2H2_1"/>
    <property type="match status" value="1"/>
</dbReference>
<dbReference type="SMART" id="SM00451">
    <property type="entry name" value="ZnF_U1"/>
    <property type="match status" value="1"/>
</dbReference>
<dbReference type="GO" id="GO:0003676">
    <property type="term" value="F:nucleic acid binding"/>
    <property type="evidence" value="ECO:0007669"/>
    <property type="project" value="InterPro"/>
</dbReference>
<dbReference type="GO" id="GO:0031123">
    <property type="term" value="P:RNA 3'-end processing"/>
    <property type="evidence" value="ECO:0007669"/>
    <property type="project" value="TreeGrafter"/>
</dbReference>
<keyword evidence="2" id="KW-1185">Reference proteome</keyword>
<dbReference type="Pfam" id="PF22600">
    <property type="entry name" value="MTPAP-like_central"/>
    <property type="match status" value="1"/>
</dbReference>
<dbReference type="AlphaFoldDB" id="A0A0N4ZT76"/>
<dbReference type="GO" id="GO:1990817">
    <property type="term" value="F:poly(A) RNA polymerase activity"/>
    <property type="evidence" value="ECO:0007669"/>
    <property type="project" value="TreeGrafter"/>
</dbReference>
<name>A0A0N4ZT76_PARTI</name>
<dbReference type="InterPro" id="IPR036236">
    <property type="entry name" value="Znf_C2H2_sf"/>
</dbReference>
<reference evidence="3" key="1">
    <citation type="submission" date="2017-02" db="UniProtKB">
        <authorList>
            <consortium name="WormBaseParasite"/>
        </authorList>
    </citation>
    <scope>IDENTIFICATION</scope>
</reference>
<evidence type="ECO:0000313" key="3">
    <source>
        <dbReference type="WBParaSite" id="PTRK_0001170500.1"/>
    </source>
</evidence>
<sequence>MKYSCDVCKIFCRTEASLNAHYSGKKHAANVEEERKLVEIASRSVFLKGFQKGVEYGTEWLKEIGDKFGEIERYLPDLNNHYYVIIEFKNSSSATKFFENGNFQLNNHTIVVEKRKVSFSSVIKRLKYADIDIDTIEEALENEDDFEKQVNILVDTLAMDKDRIKRRLNIINDLALSIQKYFIPSLNIQVFGSLISGLSTRYSDVDGTLIFHEDFDERNLISNNNCRNCETLLALDAEAFLENNISIAEFFLLSVQNRVRLLCKIISHIKKTTGIVTEVSFILNKKVPLLQIAIKNKFVLDLSCNNKLGVVKFNWFAQLIESDTTKRIFKFVFALRLWASTTSLLKGKYSHDDSGYFTSYSITLMAMFYLRTKGYIPSNPVNDSQIINGYKCGFQVQPYQCQDLKISFLFRDFFTFIATKLHSKYVMCLPDEKILSIDEFHTCYNFDDDVEKRFLMPVNIQDPVEITHNIGQRVSFKYWRKMKTNMLLSIAKIKKKENFLSILKIRGHNDSNNCDEIMVDREEAIDDEELKFLCEVEVPITLPQEVFYSTLNEILEHIVLLDSVFDDSNMDDSKEVPGITGNDGHWVRQFATSTPVWIGRRKIRRHINHIPGENIMALEKRVTKKIMEEKSNSSEMCPSEIITVFKLEGCYEVGKYKIFYARDPDLHQDQAKFLSDILHFLQYFIPNLMSKSLSKI</sequence>
<dbReference type="SUPFAM" id="SSF57667">
    <property type="entry name" value="beta-beta-alpha zinc fingers"/>
    <property type="match status" value="1"/>
</dbReference>
<dbReference type="PANTHER" id="PTHR12271:SF127">
    <property type="entry name" value="SPECKLE TARGETED PIP5K1A-REGULATED POLY(A) POLYMERASE"/>
    <property type="match status" value="1"/>
</dbReference>
<dbReference type="SUPFAM" id="SSF54928">
    <property type="entry name" value="RNA-binding domain, RBD"/>
    <property type="match status" value="1"/>
</dbReference>
<dbReference type="InterPro" id="IPR013087">
    <property type="entry name" value="Znf_C2H2_type"/>
</dbReference>
<dbReference type="WBParaSite" id="PTRK_0001170500.1">
    <property type="protein sequence ID" value="PTRK_0001170500.1"/>
    <property type="gene ID" value="PTRK_0001170500"/>
</dbReference>
<protein>
    <submittedName>
        <fullName evidence="3">C2H2-type domain-containing protein</fullName>
    </submittedName>
</protein>
<dbReference type="Proteomes" id="UP000038045">
    <property type="component" value="Unplaced"/>
</dbReference>
<dbReference type="GO" id="GO:0008270">
    <property type="term" value="F:zinc ion binding"/>
    <property type="evidence" value="ECO:0007669"/>
    <property type="project" value="InterPro"/>
</dbReference>
<feature type="domain" description="C2H2-type" evidence="1">
    <location>
        <begin position="5"/>
        <end position="27"/>
    </location>
</feature>
<dbReference type="Pfam" id="PF12874">
    <property type="entry name" value="zf-met"/>
    <property type="match status" value="1"/>
</dbReference>
<dbReference type="PANTHER" id="PTHR12271">
    <property type="entry name" value="POLY A POLYMERASE CID PAP -RELATED"/>
    <property type="match status" value="1"/>
</dbReference>
<dbReference type="STRING" id="131310.A0A0N4ZT76"/>
<organism evidence="2 3">
    <name type="scientific">Parastrongyloides trichosuri</name>
    <name type="common">Possum-specific nematode worm</name>
    <dbReference type="NCBI Taxonomy" id="131310"/>
    <lineage>
        <taxon>Eukaryota</taxon>
        <taxon>Metazoa</taxon>
        <taxon>Ecdysozoa</taxon>
        <taxon>Nematoda</taxon>
        <taxon>Chromadorea</taxon>
        <taxon>Rhabditida</taxon>
        <taxon>Tylenchina</taxon>
        <taxon>Panagrolaimomorpha</taxon>
        <taxon>Strongyloidoidea</taxon>
        <taxon>Strongyloididae</taxon>
        <taxon>Parastrongyloides</taxon>
    </lineage>
</organism>
<dbReference type="Gene3D" id="1.10.1410.10">
    <property type="match status" value="1"/>
</dbReference>
<dbReference type="SUPFAM" id="SSF81301">
    <property type="entry name" value="Nucleotidyltransferase"/>
    <property type="match status" value="1"/>
</dbReference>
<dbReference type="InterPro" id="IPR043519">
    <property type="entry name" value="NT_sf"/>
</dbReference>
<dbReference type="Gene3D" id="3.30.160.60">
    <property type="entry name" value="Classic Zinc Finger"/>
    <property type="match status" value="1"/>
</dbReference>
<dbReference type="SUPFAM" id="SSF81631">
    <property type="entry name" value="PAP/OAS1 substrate-binding domain"/>
    <property type="match status" value="1"/>
</dbReference>
<dbReference type="InterPro" id="IPR054708">
    <property type="entry name" value="MTPAP-like_central"/>
</dbReference>
<evidence type="ECO:0000313" key="2">
    <source>
        <dbReference type="Proteomes" id="UP000038045"/>
    </source>
</evidence>
<dbReference type="InterPro" id="IPR003604">
    <property type="entry name" value="Matrin/U1-like-C_Znf_C2H2"/>
</dbReference>